<keyword evidence="5" id="KW-0391">Immunity</keyword>
<feature type="region of interest" description="Disordered" evidence="7">
    <location>
        <begin position="469"/>
        <end position="508"/>
    </location>
</feature>
<dbReference type="PANTHER" id="PTHR47230">
    <property type="entry name" value="TIR DOMAIN-CONTAINING ADAPTER MOLECULE 1"/>
    <property type="match status" value="1"/>
</dbReference>
<gene>
    <name evidence="9" type="primary">ticam1</name>
</gene>
<evidence type="ECO:0000313" key="10">
    <source>
        <dbReference type="Proteomes" id="UP000472267"/>
    </source>
</evidence>
<comment type="subcellular location">
    <subcellularLocation>
        <location evidence="1">Cytoplasm</location>
    </subcellularLocation>
</comment>
<dbReference type="GO" id="GO:0005768">
    <property type="term" value="C:endosome"/>
    <property type="evidence" value="ECO:0007669"/>
    <property type="project" value="TreeGrafter"/>
</dbReference>
<dbReference type="PROSITE" id="PS50104">
    <property type="entry name" value="TIR"/>
    <property type="match status" value="1"/>
</dbReference>
<reference evidence="9" key="3">
    <citation type="submission" date="2025-09" db="UniProtKB">
        <authorList>
            <consortium name="Ensembl"/>
        </authorList>
    </citation>
    <scope>IDENTIFICATION</scope>
</reference>
<evidence type="ECO:0000313" key="9">
    <source>
        <dbReference type="Ensembl" id="ENSSFAP00005001330.1"/>
    </source>
</evidence>
<feature type="compositionally biased region" description="Polar residues" evidence="7">
    <location>
        <begin position="172"/>
        <end position="181"/>
    </location>
</feature>
<feature type="domain" description="TIR" evidence="8">
    <location>
        <begin position="327"/>
        <end position="463"/>
    </location>
</feature>
<evidence type="ECO:0000256" key="2">
    <source>
        <dbReference type="ARBA" id="ARBA00022490"/>
    </source>
</evidence>
<feature type="compositionally biased region" description="Low complexity" evidence="7">
    <location>
        <begin position="187"/>
        <end position="203"/>
    </location>
</feature>
<dbReference type="OMA" id="TRHGWQD"/>
<dbReference type="InParanoid" id="A0A672FB30"/>
<evidence type="ECO:0000256" key="4">
    <source>
        <dbReference type="ARBA" id="ARBA00022588"/>
    </source>
</evidence>
<reference evidence="9" key="2">
    <citation type="submission" date="2025-08" db="UniProtKB">
        <authorList>
            <consortium name="Ensembl"/>
        </authorList>
    </citation>
    <scope>IDENTIFICATION</scope>
</reference>
<dbReference type="Gene3D" id="1.25.40.780">
    <property type="match status" value="1"/>
</dbReference>
<dbReference type="GO" id="GO:0035591">
    <property type="term" value="F:signaling adaptor activity"/>
    <property type="evidence" value="ECO:0007669"/>
    <property type="project" value="TreeGrafter"/>
</dbReference>
<feature type="region of interest" description="Disordered" evidence="7">
    <location>
        <begin position="161"/>
        <end position="324"/>
    </location>
</feature>
<dbReference type="InterPro" id="IPR000157">
    <property type="entry name" value="TIR_dom"/>
</dbReference>
<keyword evidence="10" id="KW-1185">Reference proteome</keyword>
<dbReference type="Ensembl" id="ENSSFAT00005001421.1">
    <property type="protein sequence ID" value="ENSSFAP00005001330.1"/>
    <property type="gene ID" value="ENSSFAG00005000972.1"/>
</dbReference>
<keyword evidence="3" id="KW-0597">Phosphoprotein</keyword>
<dbReference type="GO" id="GO:0045087">
    <property type="term" value="P:innate immune response"/>
    <property type="evidence" value="ECO:0007669"/>
    <property type="project" value="UniProtKB-KW"/>
</dbReference>
<evidence type="ECO:0000259" key="8">
    <source>
        <dbReference type="PROSITE" id="PS50104"/>
    </source>
</evidence>
<name>A0A672FB30_SALFA</name>
<dbReference type="GO" id="GO:0035666">
    <property type="term" value="P:TRIF-dependent toll-like receptor signaling pathway"/>
    <property type="evidence" value="ECO:0007669"/>
    <property type="project" value="InterPro"/>
</dbReference>
<dbReference type="GO" id="GO:0006954">
    <property type="term" value="P:inflammatory response"/>
    <property type="evidence" value="ECO:0007669"/>
    <property type="project" value="UniProtKB-KW"/>
</dbReference>
<evidence type="ECO:0000256" key="5">
    <source>
        <dbReference type="ARBA" id="ARBA00022859"/>
    </source>
</evidence>
<dbReference type="GO" id="GO:0043123">
    <property type="term" value="P:positive regulation of canonical NF-kappaB signal transduction"/>
    <property type="evidence" value="ECO:0007669"/>
    <property type="project" value="TreeGrafter"/>
</dbReference>
<sequence length="543" mass="59736">MSQSPGTGLRDVFHILLEAPPERLHSLTLQLGGSPEERVVYALCQVVLGRPDHALETLRALEDHSLACHLAERWQAGPFDPDGFAEHCGRFQALTGETLEALAQIFRVLTQQRLCDQPQRDLAYKRAVSSDCQKTDELRYREFVDQAKDVCGPQVLEWMSSSTAPGSLSSSRTPSDGTNRTLELCESPAPSSLKTSSSMPSFPTHLEMSIPSTIPCRGHTLASHTSGNHNLSLPSLSRGPGEDQPAPERSAPCEPEPRSQESAQCSAKKDSNVDETSAAVSCSSNPAPQKTDTQPRRAQPAVPDAPPAKTFTTRDTQEAAEEEDDDTFYAFVILHAPEDVDVAESMKEKVEGVVGEDGATFSGDFAIPGRSTLKCVEDAINNSAFTLLLLTRSFNTRMLDVKTNTALMNAINNEHKYNTVIPLLPRENCMPRPSIPLVLQTIVPLEENRAFERKIQKFLSPAKINVHRRKWSEEQRRKRQERLRVSQNTQTDPGRAAEPAPPVPERWPLPQSICIQNAKYIMIGNDSQMTVSLGDGADGQDAV</sequence>
<keyword evidence="6" id="KW-0395">Inflammatory response</keyword>
<organism evidence="9 10">
    <name type="scientific">Salarias fasciatus</name>
    <name type="common">Jewelled blenny</name>
    <name type="synonym">Blennius fasciatus</name>
    <dbReference type="NCBI Taxonomy" id="181472"/>
    <lineage>
        <taxon>Eukaryota</taxon>
        <taxon>Metazoa</taxon>
        <taxon>Chordata</taxon>
        <taxon>Craniata</taxon>
        <taxon>Vertebrata</taxon>
        <taxon>Euteleostomi</taxon>
        <taxon>Actinopterygii</taxon>
        <taxon>Neopterygii</taxon>
        <taxon>Teleostei</taxon>
        <taxon>Neoteleostei</taxon>
        <taxon>Acanthomorphata</taxon>
        <taxon>Ovalentaria</taxon>
        <taxon>Blenniimorphae</taxon>
        <taxon>Blenniiformes</taxon>
        <taxon>Blennioidei</taxon>
        <taxon>Blenniidae</taxon>
        <taxon>Salariinae</taxon>
        <taxon>Salarias</taxon>
    </lineage>
</organism>
<protein>
    <submittedName>
        <fullName evidence="9">TIR domain-containing adapter molecule 1-like</fullName>
    </submittedName>
</protein>
<evidence type="ECO:0000256" key="6">
    <source>
        <dbReference type="ARBA" id="ARBA00023198"/>
    </source>
</evidence>
<dbReference type="InterPro" id="IPR040886">
    <property type="entry name" value="TRIF_N"/>
</dbReference>
<proteinExistence type="predicted"/>
<dbReference type="Gene3D" id="3.40.50.10140">
    <property type="entry name" value="Toll/interleukin-1 receptor homology (TIR) domain"/>
    <property type="match status" value="1"/>
</dbReference>
<evidence type="ECO:0000256" key="3">
    <source>
        <dbReference type="ARBA" id="ARBA00022553"/>
    </source>
</evidence>
<reference evidence="9" key="1">
    <citation type="submission" date="2019-06" db="EMBL/GenBank/DDBJ databases">
        <authorList>
            <consortium name="Wellcome Sanger Institute Data Sharing"/>
        </authorList>
    </citation>
    <scope>NUCLEOTIDE SEQUENCE [LARGE SCALE GENOMIC DNA]</scope>
</reference>
<dbReference type="PANTHER" id="PTHR47230:SF1">
    <property type="entry name" value="TIR DOMAIN-CONTAINING ADAPTER MOLECULE 1"/>
    <property type="match status" value="1"/>
</dbReference>
<evidence type="ECO:0000256" key="1">
    <source>
        <dbReference type="ARBA" id="ARBA00004496"/>
    </source>
</evidence>
<dbReference type="Proteomes" id="UP000472267">
    <property type="component" value="Chromosome 18"/>
</dbReference>
<dbReference type="AlphaFoldDB" id="A0A672FB30"/>
<dbReference type="FunCoup" id="A0A672FB30">
    <property type="interactions" value="1021"/>
</dbReference>
<accession>A0A672FB30</accession>
<keyword evidence="4" id="KW-0399">Innate immunity</keyword>
<dbReference type="GO" id="GO:0032481">
    <property type="term" value="P:positive regulation of type I interferon production"/>
    <property type="evidence" value="ECO:0007669"/>
    <property type="project" value="TreeGrafter"/>
</dbReference>
<evidence type="ECO:0000256" key="7">
    <source>
        <dbReference type="SAM" id="MobiDB-lite"/>
    </source>
</evidence>
<feature type="compositionally biased region" description="Low complexity" evidence="7">
    <location>
        <begin position="161"/>
        <end position="171"/>
    </location>
</feature>
<dbReference type="InterPro" id="IPR046946">
    <property type="entry name" value="TCAM1/2"/>
</dbReference>
<feature type="compositionally biased region" description="Polar residues" evidence="7">
    <location>
        <begin position="222"/>
        <end position="235"/>
    </location>
</feature>
<dbReference type="Pfam" id="PF17798">
    <property type="entry name" value="TRIF-NTD"/>
    <property type="match status" value="1"/>
</dbReference>
<feature type="compositionally biased region" description="Polar residues" evidence="7">
    <location>
        <begin position="274"/>
        <end position="292"/>
    </location>
</feature>
<keyword evidence="2" id="KW-0963">Cytoplasm</keyword>
<dbReference type="InterPro" id="IPR035897">
    <property type="entry name" value="Toll_tir_struct_dom_sf"/>
</dbReference>